<accession>A0AAE1HG29</accession>
<dbReference type="PANTHER" id="PTHR45682">
    <property type="entry name" value="AGAP008228-PA"/>
    <property type="match status" value="1"/>
</dbReference>
<dbReference type="GO" id="GO:0008138">
    <property type="term" value="F:protein tyrosine/serine/threonine phosphatase activity"/>
    <property type="evidence" value="ECO:0007669"/>
    <property type="project" value="InterPro"/>
</dbReference>
<protein>
    <submittedName>
        <fullName evidence="1">Dual specificity phosphatase DUPD1</fullName>
    </submittedName>
</protein>
<gene>
    <name evidence="1" type="ORF">KUF71_001181</name>
</gene>
<dbReference type="GO" id="GO:0005737">
    <property type="term" value="C:cytoplasm"/>
    <property type="evidence" value="ECO:0007669"/>
    <property type="project" value="TreeGrafter"/>
</dbReference>
<organism evidence="1 2">
    <name type="scientific">Frankliniella fusca</name>
    <dbReference type="NCBI Taxonomy" id="407009"/>
    <lineage>
        <taxon>Eukaryota</taxon>
        <taxon>Metazoa</taxon>
        <taxon>Ecdysozoa</taxon>
        <taxon>Arthropoda</taxon>
        <taxon>Hexapoda</taxon>
        <taxon>Insecta</taxon>
        <taxon>Pterygota</taxon>
        <taxon>Neoptera</taxon>
        <taxon>Paraneoptera</taxon>
        <taxon>Thysanoptera</taxon>
        <taxon>Terebrantia</taxon>
        <taxon>Thripoidea</taxon>
        <taxon>Thripidae</taxon>
        <taxon>Frankliniella</taxon>
    </lineage>
</organism>
<sequence>MDISNHQKILTSTVPRSNPLPGYEGTAFGLVGRVSLLIWIVTKFIQTSSLVICTANNKAYLKLLGITHILNAAEGFGAGMVNTNAQFYSDMPIAYMGLLLVDNCQCNIL</sequence>
<evidence type="ECO:0000313" key="2">
    <source>
        <dbReference type="Proteomes" id="UP001219518"/>
    </source>
</evidence>
<dbReference type="PANTHER" id="PTHR45682:SF5">
    <property type="entry name" value="DUAL SPECIFICITY PROTEIN PHOSPHATASE"/>
    <property type="match status" value="1"/>
</dbReference>
<reference evidence="1" key="2">
    <citation type="journal article" date="2023" name="BMC Genomics">
        <title>Pest status, molecular evolution, and epigenetic factors derived from the genome assembly of Frankliniella fusca, a thysanopteran phytovirus vector.</title>
        <authorList>
            <person name="Catto M.A."/>
            <person name="Labadie P.E."/>
            <person name="Jacobson A.L."/>
            <person name="Kennedy G.G."/>
            <person name="Srinivasan R."/>
            <person name="Hunt B.G."/>
        </authorList>
    </citation>
    <scope>NUCLEOTIDE SEQUENCE</scope>
    <source>
        <strain evidence="1">PL_HMW_Pooled</strain>
    </source>
</reference>
<name>A0AAE1HG29_9NEOP</name>
<proteinExistence type="predicted"/>
<dbReference type="AlphaFoldDB" id="A0AAE1HG29"/>
<keyword evidence="2" id="KW-1185">Reference proteome</keyword>
<dbReference type="GO" id="GO:0033549">
    <property type="term" value="F:MAP kinase phosphatase activity"/>
    <property type="evidence" value="ECO:0007669"/>
    <property type="project" value="TreeGrafter"/>
</dbReference>
<dbReference type="Gene3D" id="3.90.190.10">
    <property type="entry name" value="Protein tyrosine phosphatase superfamily"/>
    <property type="match status" value="1"/>
</dbReference>
<dbReference type="InterPro" id="IPR020405">
    <property type="entry name" value="Atypical_DUSP_subfamA"/>
</dbReference>
<dbReference type="EMBL" id="JAHWGI010001018">
    <property type="protein sequence ID" value="KAK3920711.1"/>
    <property type="molecule type" value="Genomic_DNA"/>
</dbReference>
<evidence type="ECO:0000313" key="1">
    <source>
        <dbReference type="EMBL" id="KAK3920711.1"/>
    </source>
</evidence>
<dbReference type="InterPro" id="IPR029021">
    <property type="entry name" value="Prot-tyrosine_phosphatase-like"/>
</dbReference>
<dbReference type="GO" id="GO:0043409">
    <property type="term" value="P:negative regulation of MAPK cascade"/>
    <property type="evidence" value="ECO:0007669"/>
    <property type="project" value="TreeGrafter"/>
</dbReference>
<comment type="caution">
    <text evidence="1">The sequence shown here is derived from an EMBL/GenBank/DDBJ whole genome shotgun (WGS) entry which is preliminary data.</text>
</comment>
<reference evidence="1" key="1">
    <citation type="submission" date="2021-07" db="EMBL/GenBank/DDBJ databases">
        <authorList>
            <person name="Catto M.A."/>
            <person name="Jacobson A."/>
            <person name="Kennedy G."/>
            <person name="Labadie P."/>
            <person name="Hunt B.G."/>
            <person name="Srinivasan R."/>
        </authorList>
    </citation>
    <scope>NUCLEOTIDE SEQUENCE</scope>
    <source>
        <strain evidence="1">PL_HMW_Pooled</strain>
        <tissue evidence="1">Head</tissue>
    </source>
</reference>
<dbReference type="Proteomes" id="UP001219518">
    <property type="component" value="Unassembled WGS sequence"/>
</dbReference>